<evidence type="ECO:0000313" key="4">
    <source>
        <dbReference type="EMBL" id="MBA8061783.1"/>
    </source>
</evidence>
<organism evidence="4 5">
    <name type="scientific">Citrobacter freundii</name>
    <dbReference type="NCBI Taxonomy" id="546"/>
    <lineage>
        <taxon>Bacteria</taxon>
        <taxon>Pseudomonadati</taxon>
        <taxon>Pseudomonadota</taxon>
        <taxon>Gammaproteobacteria</taxon>
        <taxon>Enterobacterales</taxon>
        <taxon>Enterobacteriaceae</taxon>
        <taxon>Citrobacter</taxon>
        <taxon>Citrobacter freundii complex</taxon>
    </lineage>
</organism>
<dbReference type="Pfam" id="PF08220">
    <property type="entry name" value="HTH_DeoR"/>
    <property type="match status" value="1"/>
</dbReference>
<dbReference type="PANTHER" id="PTHR34580:SF1">
    <property type="entry name" value="PROTEIN PAFC"/>
    <property type="match status" value="1"/>
</dbReference>
<evidence type="ECO:0000259" key="3">
    <source>
        <dbReference type="PROSITE" id="PS51000"/>
    </source>
</evidence>
<dbReference type="SMART" id="SM00420">
    <property type="entry name" value="HTH_DEOR"/>
    <property type="match status" value="1"/>
</dbReference>
<feature type="domain" description="HTH deoR-type" evidence="3">
    <location>
        <begin position="12"/>
        <end position="73"/>
    </location>
</feature>
<evidence type="ECO:0000256" key="2">
    <source>
        <dbReference type="ARBA" id="ARBA00023163"/>
    </source>
</evidence>
<comment type="caution">
    <text evidence="4">The sequence shown here is derived from an EMBL/GenBank/DDBJ whole genome shotgun (WGS) entry which is preliminary data.</text>
</comment>
<protein>
    <submittedName>
        <fullName evidence="4">WYL domain-containing transcriptional regulator</fullName>
    </submittedName>
</protein>
<dbReference type="PROSITE" id="PS51000">
    <property type="entry name" value="HTH_DEOR_2"/>
    <property type="match status" value="1"/>
</dbReference>
<gene>
    <name evidence="4" type="ORF">HV077_05105</name>
</gene>
<accession>A0A7W3D2T2</accession>
<dbReference type="PANTHER" id="PTHR34580">
    <property type="match status" value="1"/>
</dbReference>
<dbReference type="EMBL" id="JABXRI010000001">
    <property type="protein sequence ID" value="MBA8061783.1"/>
    <property type="molecule type" value="Genomic_DNA"/>
</dbReference>
<dbReference type="InterPro" id="IPR001034">
    <property type="entry name" value="DeoR_HTH"/>
</dbReference>
<evidence type="ECO:0000256" key="1">
    <source>
        <dbReference type="ARBA" id="ARBA00023015"/>
    </source>
</evidence>
<proteinExistence type="predicted"/>
<dbReference type="Pfam" id="PF25583">
    <property type="entry name" value="WCX"/>
    <property type="match status" value="1"/>
</dbReference>
<dbReference type="AlphaFoldDB" id="A0A7W3D2T2"/>
<keyword evidence="2" id="KW-0804">Transcription</keyword>
<name>A0A7W3D2T2_CITFR</name>
<dbReference type="InterPro" id="IPR051534">
    <property type="entry name" value="CBASS_pafABC_assoc_protein"/>
</dbReference>
<dbReference type="PROSITE" id="PS52050">
    <property type="entry name" value="WYL"/>
    <property type="match status" value="1"/>
</dbReference>
<sequence length="312" mass="35670">MDKPEKPEHDKLGGRLGLILTRLNNGQSLTVNGLAEEFNVCTKTIRRDLTERLAYLGLIREGKYYRLPKGVLGQRSNTDLRRFTRILGIEGLFPRWEDHLLNLLLGDTENNPFLIKNRPHENCGAFMSSLNALSEAIRASKRISFSYKGKAFSQSEPYRLVSDKGIWYLATLDGGTLKSFVISAMTDIQVSNKTFLPDLKIHQRIEDAESIWYGDELIEVLVSVSARVAPYFRRRALYPGQEIIHTTSTGDLLIISRVAHPGQIIPLIKYWMPEVEVIQPVSIRNQIIDDVRCALDKYIRIHEEEPNDKYTE</sequence>
<dbReference type="InterPro" id="IPR057727">
    <property type="entry name" value="WCX_dom"/>
</dbReference>
<evidence type="ECO:0000313" key="5">
    <source>
        <dbReference type="Proteomes" id="UP000591803"/>
    </source>
</evidence>
<keyword evidence="1" id="KW-0805">Transcription regulation</keyword>
<dbReference type="GO" id="GO:0003700">
    <property type="term" value="F:DNA-binding transcription factor activity"/>
    <property type="evidence" value="ECO:0007669"/>
    <property type="project" value="InterPro"/>
</dbReference>
<reference evidence="4 5" key="1">
    <citation type="submission" date="2020-06" db="EMBL/GenBank/DDBJ databases">
        <title>REHAB project genomes.</title>
        <authorList>
            <person name="Shaw L.P."/>
        </authorList>
    </citation>
    <scope>NUCLEOTIDE SEQUENCE [LARGE SCALE GENOMIC DNA]</scope>
    <source>
        <strain evidence="4 5">RHBSTW-00116</strain>
    </source>
</reference>
<dbReference type="Pfam" id="PF13280">
    <property type="entry name" value="WYL"/>
    <property type="match status" value="1"/>
</dbReference>
<dbReference type="Proteomes" id="UP000591803">
    <property type="component" value="Unassembled WGS sequence"/>
</dbReference>
<dbReference type="InterPro" id="IPR026881">
    <property type="entry name" value="WYL_dom"/>
</dbReference>